<protein>
    <submittedName>
        <fullName evidence="1">Uncharacterized protein</fullName>
    </submittedName>
</protein>
<organism evidence="1">
    <name type="scientific">Anguilla anguilla</name>
    <name type="common">European freshwater eel</name>
    <name type="synonym">Muraena anguilla</name>
    <dbReference type="NCBI Taxonomy" id="7936"/>
    <lineage>
        <taxon>Eukaryota</taxon>
        <taxon>Metazoa</taxon>
        <taxon>Chordata</taxon>
        <taxon>Craniata</taxon>
        <taxon>Vertebrata</taxon>
        <taxon>Euteleostomi</taxon>
        <taxon>Actinopterygii</taxon>
        <taxon>Neopterygii</taxon>
        <taxon>Teleostei</taxon>
        <taxon>Anguilliformes</taxon>
        <taxon>Anguillidae</taxon>
        <taxon>Anguilla</taxon>
    </lineage>
</organism>
<dbReference type="EMBL" id="GBXM01075373">
    <property type="protein sequence ID" value="JAH33204.1"/>
    <property type="molecule type" value="Transcribed_RNA"/>
</dbReference>
<sequence>MERISEKIY</sequence>
<reference evidence="1" key="1">
    <citation type="submission" date="2014-11" db="EMBL/GenBank/DDBJ databases">
        <authorList>
            <person name="Amaro Gonzalez C."/>
        </authorList>
    </citation>
    <scope>NUCLEOTIDE SEQUENCE</scope>
</reference>
<evidence type="ECO:0000313" key="1">
    <source>
        <dbReference type="EMBL" id="JAH33204.1"/>
    </source>
</evidence>
<accession>A0A0E9RVN7</accession>
<name>A0A0E9RVN7_ANGAN</name>
<reference evidence="1" key="2">
    <citation type="journal article" date="2015" name="Fish Shellfish Immunol.">
        <title>Early steps in the European eel (Anguilla anguilla)-Vibrio vulnificus interaction in the gills: Role of the RtxA13 toxin.</title>
        <authorList>
            <person name="Callol A."/>
            <person name="Pajuelo D."/>
            <person name="Ebbesson L."/>
            <person name="Teles M."/>
            <person name="MacKenzie S."/>
            <person name="Amaro C."/>
        </authorList>
    </citation>
    <scope>NUCLEOTIDE SEQUENCE</scope>
</reference>
<proteinExistence type="predicted"/>